<protein>
    <submittedName>
        <fullName evidence="1">Uncharacterized protein</fullName>
    </submittedName>
</protein>
<reference evidence="1" key="1">
    <citation type="submission" date="2014-09" db="EMBL/GenBank/DDBJ databases">
        <authorList>
            <person name="Magalhaes I.L.F."/>
            <person name="Oliveira U."/>
            <person name="Santos F.R."/>
            <person name="Vidigal T.H.D.A."/>
            <person name="Brescovit A.D."/>
            <person name="Santos A.J."/>
        </authorList>
    </citation>
    <scope>NUCLEOTIDE SEQUENCE</scope>
    <source>
        <tissue evidence="1">Shoot tissue taken approximately 20 cm above the soil surface</tissue>
    </source>
</reference>
<dbReference type="EMBL" id="GBRH01244155">
    <property type="protein sequence ID" value="JAD53740.1"/>
    <property type="molecule type" value="Transcribed_RNA"/>
</dbReference>
<evidence type="ECO:0000313" key="1">
    <source>
        <dbReference type="EMBL" id="JAD53740.1"/>
    </source>
</evidence>
<name>A0A0A9AXU9_ARUDO</name>
<reference evidence="1" key="2">
    <citation type="journal article" date="2015" name="Data Brief">
        <title>Shoot transcriptome of the giant reed, Arundo donax.</title>
        <authorList>
            <person name="Barrero R.A."/>
            <person name="Guerrero F.D."/>
            <person name="Moolhuijzen P."/>
            <person name="Goolsby J.A."/>
            <person name="Tidwell J."/>
            <person name="Bellgard S.E."/>
            <person name="Bellgard M.I."/>
        </authorList>
    </citation>
    <scope>NUCLEOTIDE SEQUENCE</scope>
    <source>
        <tissue evidence="1">Shoot tissue taken approximately 20 cm above the soil surface</tissue>
    </source>
</reference>
<accession>A0A0A9AXU9</accession>
<sequence>MRVHGKGYILLLNSVQCMTSGSKIISTSQSDKIKKLGTTRSVTLK</sequence>
<proteinExistence type="predicted"/>
<organism evidence="1">
    <name type="scientific">Arundo donax</name>
    <name type="common">Giant reed</name>
    <name type="synonym">Donax arundinaceus</name>
    <dbReference type="NCBI Taxonomy" id="35708"/>
    <lineage>
        <taxon>Eukaryota</taxon>
        <taxon>Viridiplantae</taxon>
        <taxon>Streptophyta</taxon>
        <taxon>Embryophyta</taxon>
        <taxon>Tracheophyta</taxon>
        <taxon>Spermatophyta</taxon>
        <taxon>Magnoliopsida</taxon>
        <taxon>Liliopsida</taxon>
        <taxon>Poales</taxon>
        <taxon>Poaceae</taxon>
        <taxon>PACMAD clade</taxon>
        <taxon>Arundinoideae</taxon>
        <taxon>Arundineae</taxon>
        <taxon>Arundo</taxon>
    </lineage>
</organism>
<dbReference type="AlphaFoldDB" id="A0A0A9AXU9"/>